<keyword evidence="5" id="KW-0255">Endonuclease</keyword>
<accession>A0A7X9NQD1</accession>
<evidence type="ECO:0000256" key="2">
    <source>
        <dbReference type="ARBA" id="ARBA00022747"/>
    </source>
</evidence>
<dbReference type="SUPFAM" id="SSF116734">
    <property type="entry name" value="DNA methylase specificity domain"/>
    <property type="match status" value="1"/>
</dbReference>
<reference evidence="5 6" key="1">
    <citation type="submission" date="2020-04" db="EMBL/GenBank/DDBJ databases">
        <authorList>
            <person name="Hitch T.C.A."/>
            <person name="Wylensek D."/>
            <person name="Clavel T."/>
        </authorList>
    </citation>
    <scope>NUCLEOTIDE SEQUENCE [LARGE SCALE GENOMIC DNA]</scope>
    <source>
        <strain evidence="5 6">BSM-130-P53-3C</strain>
    </source>
</reference>
<keyword evidence="5" id="KW-0378">Hydrolase</keyword>
<evidence type="ECO:0000256" key="3">
    <source>
        <dbReference type="ARBA" id="ARBA00023125"/>
    </source>
</evidence>
<dbReference type="PANTHER" id="PTHR30408:SF12">
    <property type="entry name" value="TYPE I RESTRICTION ENZYME MJAVIII SPECIFICITY SUBUNIT"/>
    <property type="match status" value="1"/>
</dbReference>
<dbReference type="InterPro" id="IPR044946">
    <property type="entry name" value="Restrct_endonuc_typeI_TRD_sf"/>
</dbReference>
<evidence type="ECO:0000256" key="1">
    <source>
        <dbReference type="ARBA" id="ARBA00010923"/>
    </source>
</evidence>
<dbReference type="GO" id="GO:0003677">
    <property type="term" value="F:DNA binding"/>
    <property type="evidence" value="ECO:0007669"/>
    <property type="project" value="UniProtKB-KW"/>
</dbReference>
<dbReference type="EMBL" id="JABAGI010000002">
    <property type="protein sequence ID" value="NME61821.1"/>
    <property type="molecule type" value="Genomic_DNA"/>
</dbReference>
<dbReference type="GO" id="GO:0009307">
    <property type="term" value="P:DNA restriction-modification system"/>
    <property type="evidence" value="ECO:0007669"/>
    <property type="project" value="UniProtKB-KW"/>
</dbReference>
<name>A0A7X9NQD1_9BIFI</name>
<dbReference type="Gene3D" id="3.90.220.20">
    <property type="entry name" value="DNA methylase specificity domains"/>
    <property type="match status" value="1"/>
</dbReference>
<keyword evidence="2" id="KW-0680">Restriction system</keyword>
<organism evidence="5 6">
    <name type="scientific">Bifidobacterium thermophilum</name>
    <dbReference type="NCBI Taxonomy" id="33905"/>
    <lineage>
        <taxon>Bacteria</taxon>
        <taxon>Bacillati</taxon>
        <taxon>Actinomycetota</taxon>
        <taxon>Actinomycetes</taxon>
        <taxon>Bifidobacteriales</taxon>
        <taxon>Bifidobacteriaceae</taxon>
        <taxon>Bifidobacterium</taxon>
    </lineage>
</organism>
<evidence type="ECO:0000313" key="5">
    <source>
        <dbReference type="EMBL" id="NME61821.1"/>
    </source>
</evidence>
<dbReference type="Pfam" id="PF01420">
    <property type="entry name" value="Methylase_S"/>
    <property type="match status" value="1"/>
</dbReference>
<dbReference type="InterPro" id="IPR052021">
    <property type="entry name" value="Type-I_RS_S_subunit"/>
</dbReference>
<keyword evidence="3" id="KW-0238">DNA-binding</keyword>
<comment type="similarity">
    <text evidence="1">Belongs to the type-I restriction system S methylase family.</text>
</comment>
<keyword evidence="5" id="KW-0540">Nuclease</keyword>
<dbReference type="Proteomes" id="UP000588369">
    <property type="component" value="Unassembled WGS sequence"/>
</dbReference>
<sequence>MFPREGETQPRLRFAGFSGEWQQRQLGELGSAISGVGFPDAEQGGAGGLPFYKVSDMNLSGNESVMSASSNYVSAEQVMKNHWKPITTIPAIIFAKVGAAVFLDRKRVAATPFLMDNNMMAYIPNGKSWDVDFCLSVFNRIRLSNLARIGALPSINASDVEQHHIALPGLPEQHHIGSFFSTLDNLIAASEKRTESLRALKSAYLQRMFV</sequence>
<dbReference type="Gene3D" id="1.10.287.1120">
    <property type="entry name" value="Bipartite methylase S protein"/>
    <property type="match status" value="1"/>
</dbReference>
<gene>
    <name evidence="5" type="ORF">HF844_03255</name>
</gene>
<feature type="domain" description="Type I restriction modification DNA specificity" evidence="4">
    <location>
        <begin position="20"/>
        <end position="197"/>
    </location>
</feature>
<protein>
    <submittedName>
        <fullName evidence="5">Restriction endonuclease subunit S</fullName>
    </submittedName>
</protein>
<proteinExistence type="inferred from homology"/>
<comment type="caution">
    <text evidence="5">The sequence shown here is derived from an EMBL/GenBank/DDBJ whole genome shotgun (WGS) entry which is preliminary data.</text>
</comment>
<evidence type="ECO:0000313" key="6">
    <source>
        <dbReference type="Proteomes" id="UP000588369"/>
    </source>
</evidence>
<dbReference type="PANTHER" id="PTHR30408">
    <property type="entry name" value="TYPE-1 RESTRICTION ENZYME ECOKI SPECIFICITY PROTEIN"/>
    <property type="match status" value="1"/>
</dbReference>
<dbReference type="GO" id="GO:0004519">
    <property type="term" value="F:endonuclease activity"/>
    <property type="evidence" value="ECO:0007669"/>
    <property type="project" value="UniProtKB-KW"/>
</dbReference>
<dbReference type="InterPro" id="IPR000055">
    <property type="entry name" value="Restrct_endonuc_typeI_TRD"/>
</dbReference>
<evidence type="ECO:0000259" key="4">
    <source>
        <dbReference type="Pfam" id="PF01420"/>
    </source>
</evidence>
<dbReference type="AlphaFoldDB" id="A0A7X9NQD1"/>